<feature type="region of interest" description="Disordered" evidence="1">
    <location>
        <begin position="483"/>
        <end position="519"/>
    </location>
</feature>
<accession>A0A7M5UT96</accession>
<feature type="compositionally biased region" description="Polar residues" evidence="1">
    <location>
        <begin position="508"/>
        <end position="519"/>
    </location>
</feature>
<keyword evidence="4" id="KW-1185">Reference proteome</keyword>
<dbReference type="InterPro" id="IPR029257">
    <property type="entry name" value="RAB3GAP2_C"/>
</dbReference>
<dbReference type="GeneID" id="136810871"/>
<dbReference type="EnsemblMetazoa" id="CLYHEMT003827.3">
    <property type="protein sequence ID" value="CLYHEMP003827.3"/>
    <property type="gene ID" value="CLYHEMG003827"/>
</dbReference>
<protein>
    <recommendedName>
        <fullName evidence="2">Rab3GAP regulatory subunit C-terminal domain-containing protein</fullName>
    </recommendedName>
</protein>
<dbReference type="Proteomes" id="UP000594262">
    <property type="component" value="Unplaced"/>
</dbReference>
<reference evidence="3" key="1">
    <citation type="submission" date="2021-01" db="UniProtKB">
        <authorList>
            <consortium name="EnsemblMetazoa"/>
        </authorList>
    </citation>
    <scope>IDENTIFICATION</scope>
</reference>
<feature type="domain" description="Rab3GAP regulatory subunit C-terminal" evidence="2">
    <location>
        <begin position="262"/>
        <end position="892"/>
    </location>
</feature>
<dbReference type="AlphaFoldDB" id="A0A7M5UT96"/>
<proteinExistence type="predicted"/>
<feature type="compositionally biased region" description="Polar residues" evidence="1">
    <location>
        <begin position="483"/>
        <end position="493"/>
    </location>
</feature>
<evidence type="ECO:0000256" key="1">
    <source>
        <dbReference type="SAM" id="MobiDB-lite"/>
    </source>
</evidence>
<dbReference type="RefSeq" id="XP_066923562.1">
    <property type="nucleotide sequence ID" value="XM_067067461.1"/>
</dbReference>
<name>A0A7M5UT96_9CNID</name>
<evidence type="ECO:0000313" key="4">
    <source>
        <dbReference type="Proteomes" id="UP000594262"/>
    </source>
</evidence>
<organism evidence="3 4">
    <name type="scientific">Clytia hemisphaerica</name>
    <dbReference type="NCBI Taxonomy" id="252671"/>
    <lineage>
        <taxon>Eukaryota</taxon>
        <taxon>Metazoa</taxon>
        <taxon>Cnidaria</taxon>
        <taxon>Hydrozoa</taxon>
        <taxon>Hydroidolina</taxon>
        <taxon>Leptothecata</taxon>
        <taxon>Obeliida</taxon>
        <taxon>Clytiidae</taxon>
        <taxon>Clytia</taxon>
    </lineage>
</organism>
<dbReference type="Pfam" id="PF14656">
    <property type="entry name" value="RAB3GAP2_C"/>
    <property type="match status" value="1"/>
</dbReference>
<evidence type="ECO:0000259" key="2">
    <source>
        <dbReference type="Pfam" id="PF14656"/>
    </source>
</evidence>
<sequence>MVSIILDIQAPNMQKKAVELMMNTTGLRPKFLESSLTLICDGLQKAMNSRESVEEDLEYQAEKSDLLLYCHAQKHLINLYLAIENIQEDQSSMDSMVTEDLPGDRQQTVAELLHVTGTEAKDFLEMLDRYKSICLDDFEATTKQKHHQKKTTSSKKLDINEFLSCFRIENISHHPQQKRFSKEASSSSSQHFKVILDDKVVKELTLSLGDLFFENTLKGDASISRLAFILESSRIPPKQIMMLLTEYSQSMMNSNVLFKDCSLVLLNSLVSSICALKGGAEKHCVDLPVGEVSDWWQSVRDILSKSILIGQALIMAVICRSVAMEIQTAAQKVKAQDESDIETGGWEAVTVDMEKWNLLVCQLENLIDVDCFIHSNHAKSALSGIESPNFGQRHTHAASKDDVLSKKKLSSDKKEVGGDLVELPVKMSGRLSNLSVQGILENNKDAIPQIIADCLVRQGVPGPCLGTKKPKQSLTFRGRLATVNQGHPSSTDVQVHDDVPMETDDQPNNEMDSPSTDQSETLTALIELREKFPYSLEQDRLWTHCVWESIMVWNEDTEDISMLRSALIYLSCIHNAHVQQGLGVMMWKAVFNETIKSALSLMDKVGKAPKDRLCRKTVSLGYKALEEFLGASKKLLEILIDINTPDEAEDLDLKIEDIWIAENSESCQQSIMKQAQDENRCNIDLLNHFWCMVTSLYLIMLGGVRSIKPLSLFDTKGKHAFTFALYSSPVLSNEVDDKINKYRREFCLNAIQCIIKQHIDLTFQDERARNNTLDLLHTISTIFSLTSAFHLSCEDARQFAACELYRVGLDLAAQEVSMVIEDKLTFSTRMIDVVGGRIAKTLLSGETQHLSDSLSKLPTNISSWLAKLEKKTSNVAELPISKTYLLLQYLNSHLIEHTTKEARFIKELIECLKVFV</sequence>
<dbReference type="OrthoDB" id="2019917at2759"/>
<evidence type="ECO:0000313" key="3">
    <source>
        <dbReference type="EnsemblMetazoa" id="CLYHEMP003827.3"/>
    </source>
</evidence>